<comment type="caution">
    <text evidence="3">The sequence shown here is derived from an EMBL/GenBank/DDBJ whole genome shotgun (WGS) entry which is preliminary data.</text>
</comment>
<feature type="compositionally biased region" description="Low complexity" evidence="1">
    <location>
        <begin position="897"/>
        <end position="910"/>
    </location>
</feature>
<name>A0AAV4FR77_9GAST</name>
<feature type="compositionally biased region" description="Basic and acidic residues" evidence="1">
    <location>
        <begin position="370"/>
        <end position="381"/>
    </location>
</feature>
<feature type="compositionally biased region" description="Polar residues" evidence="1">
    <location>
        <begin position="382"/>
        <end position="392"/>
    </location>
</feature>
<evidence type="ECO:0000256" key="1">
    <source>
        <dbReference type="SAM" id="MobiDB-lite"/>
    </source>
</evidence>
<feature type="chain" id="PRO_5043416534" evidence="2">
    <location>
        <begin position="18"/>
        <end position="1421"/>
    </location>
</feature>
<feature type="compositionally biased region" description="Polar residues" evidence="1">
    <location>
        <begin position="1141"/>
        <end position="1157"/>
    </location>
</feature>
<feature type="compositionally biased region" description="Polar residues" evidence="1">
    <location>
        <begin position="1355"/>
        <end position="1367"/>
    </location>
</feature>
<feature type="compositionally biased region" description="Polar residues" evidence="1">
    <location>
        <begin position="693"/>
        <end position="732"/>
    </location>
</feature>
<feature type="compositionally biased region" description="Basic and acidic residues" evidence="1">
    <location>
        <begin position="976"/>
        <end position="990"/>
    </location>
</feature>
<proteinExistence type="predicted"/>
<feature type="signal peptide" evidence="2">
    <location>
        <begin position="1"/>
        <end position="17"/>
    </location>
</feature>
<feature type="region of interest" description="Disordered" evidence="1">
    <location>
        <begin position="1119"/>
        <end position="1182"/>
    </location>
</feature>
<feature type="compositionally biased region" description="Polar residues" evidence="1">
    <location>
        <begin position="1124"/>
        <end position="1134"/>
    </location>
</feature>
<feature type="compositionally biased region" description="Basic residues" evidence="1">
    <location>
        <begin position="397"/>
        <end position="411"/>
    </location>
</feature>
<feature type="region of interest" description="Disordered" evidence="1">
    <location>
        <begin position="636"/>
        <end position="735"/>
    </location>
</feature>
<feature type="region of interest" description="Disordered" evidence="1">
    <location>
        <begin position="161"/>
        <end position="189"/>
    </location>
</feature>
<feature type="compositionally biased region" description="Polar residues" evidence="1">
    <location>
        <begin position="911"/>
        <end position="922"/>
    </location>
</feature>
<feature type="region of interest" description="Disordered" evidence="1">
    <location>
        <begin position="1355"/>
        <end position="1375"/>
    </location>
</feature>
<evidence type="ECO:0000313" key="3">
    <source>
        <dbReference type="EMBL" id="GFR74856.1"/>
    </source>
</evidence>
<accession>A0AAV4FR77</accession>
<keyword evidence="2" id="KW-0732">Signal</keyword>
<keyword evidence="4" id="KW-1185">Reference proteome</keyword>
<gene>
    <name evidence="3" type="ORF">ElyMa_003904000</name>
</gene>
<dbReference type="EMBL" id="BMAT01007946">
    <property type="protein sequence ID" value="GFR74856.1"/>
    <property type="molecule type" value="Genomic_DNA"/>
</dbReference>
<reference evidence="3 4" key="1">
    <citation type="journal article" date="2021" name="Elife">
        <title>Chloroplast acquisition without the gene transfer in kleptoplastic sea slugs, Plakobranchus ocellatus.</title>
        <authorList>
            <person name="Maeda T."/>
            <person name="Takahashi S."/>
            <person name="Yoshida T."/>
            <person name="Shimamura S."/>
            <person name="Takaki Y."/>
            <person name="Nagai Y."/>
            <person name="Toyoda A."/>
            <person name="Suzuki Y."/>
            <person name="Arimoto A."/>
            <person name="Ishii H."/>
            <person name="Satoh N."/>
            <person name="Nishiyama T."/>
            <person name="Hasebe M."/>
            <person name="Maruyama T."/>
            <person name="Minagawa J."/>
            <person name="Obokata J."/>
            <person name="Shigenobu S."/>
        </authorList>
    </citation>
    <scope>NUCLEOTIDE SEQUENCE [LARGE SCALE GENOMIC DNA]</scope>
</reference>
<feature type="region of interest" description="Disordered" evidence="1">
    <location>
        <begin position="1262"/>
        <end position="1300"/>
    </location>
</feature>
<feature type="region of interest" description="Disordered" evidence="1">
    <location>
        <begin position="319"/>
        <end position="338"/>
    </location>
</feature>
<protein>
    <submittedName>
        <fullName evidence="3">Uncharacterized protein</fullName>
    </submittedName>
</protein>
<feature type="compositionally biased region" description="Basic and acidic residues" evidence="1">
    <location>
        <begin position="1169"/>
        <end position="1182"/>
    </location>
</feature>
<organism evidence="3 4">
    <name type="scientific">Elysia marginata</name>
    <dbReference type="NCBI Taxonomy" id="1093978"/>
    <lineage>
        <taxon>Eukaryota</taxon>
        <taxon>Metazoa</taxon>
        <taxon>Spiralia</taxon>
        <taxon>Lophotrochozoa</taxon>
        <taxon>Mollusca</taxon>
        <taxon>Gastropoda</taxon>
        <taxon>Heterobranchia</taxon>
        <taxon>Euthyneura</taxon>
        <taxon>Panpulmonata</taxon>
        <taxon>Sacoglossa</taxon>
        <taxon>Placobranchoidea</taxon>
        <taxon>Plakobranchidae</taxon>
        <taxon>Elysia</taxon>
    </lineage>
</organism>
<dbReference type="Proteomes" id="UP000762676">
    <property type="component" value="Unassembled WGS sequence"/>
</dbReference>
<feature type="compositionally biased region" description="Polar residues" evidence="1">
    <location>
        <begin position="948"/>
        <end position="967"/>
    </location>
</feature>
<feature type="region of interest" description="Disordered" evidence="1">
    <location>
        <begin position="896"/>
        <end position="922"/>
    </location>
</feature>
<feature type="compositionally biased region" description="Polar residues" evidence="1">
    <location>
        <begin position="1268"/>
        <end position="1289"/>
    </location>
</feature>
<sequence length="1421" mass="159938">MSAWQSWVLSTILEVLAGDASPTEQWAWTPQRYAEVVGSIAAVLMTIVVLVTYLRDLSSSDGLGEHEKRKARRLCLHDSSSRHGGVACPDYKDSSIECRNSRLKSVLLTDVLNSTKFEDSLKENHNESHRSHRFHGGNAFEDEPYLHQMFASVKLTEVHRSSKKTKQYTKRPTDNRIKADKSSTLKQQTSEVINNEKTRTDGTVGNASTRLGSFCKTWFTSFLTPQKNRDTSFPNEEVSRYFLHASNDSVNQENQLCHRESSNSPFYTARGDPGIYVVYQPLFSDNNQTCANQSMAYGFGNDPVRSVVKNKIQSEIRETEDDPPATTFTGKCSSSERDIQTSSRNSTAEFLAPFHDHGNVTGGVKRKRSLQENENHRESSMTHKCSYTSKSLQKPRATVKIRHPRSKRNRHYGWSTNARHHRSKSVPTAYSPVKALISFDLGVGAKSIGSMERGATRGQHENIMFSPMRSPCRAVLRFPVKTLSPKENILDEQKLFYLDEGVGIQNECTMNDDVESRYNCSKNKCVLSHPHNNSPLRTPKPANKKESPSHFLKRKVEHRCLKPTRYHAYFKPENSCRGQSNTIDKLRNETTISYKRNRTDISSKWSKCLTVDPENNIKCMVSFSRDSCKSGLKTVAPTMSSSSHMSRECLSKHKKSNYLINKKNRTKGKSPESLNKFLNPDSHRVSFMASPGRNRQNQQLSHSIRSRTCNLNTRPSDTKSLSHAASETSGESPDTMANVDILEAPVVCPVHRSPKLTGTATPPTVSLDSRQLVYLYRMALKKVGVGFRITPVSPTTTHVPQKCLDETKHYHSKCRDKIGCSGRHQGFPCKTQCSERFRQTLNPYHNLNGQEDDRQSVIEEMHTEYDNSQNKNCPQKHSALQTREVGKFGNESIYLFSSPSESSRSPRASPGHTNRTGLNTRSSALKLKKAINFSAVGDKSNSLSKIRQDFPATSNNGHKGSNYQFISKSPKRKSNREKDKKHGGDKEKKTTNQGSFIKKKERRLSTKRDDMDTEVSNNKISIFPYSGNNSSKSLLKRNKSIDCGTLRNSAQKKQTFAPEKFSVSTPFKEGRQSANLKFRYQNIRPNVKEKRTTDENTLNRLADVVEKLSNVLKTTEPPFGLTTVRKQSTTQQKSPSKKTGVKSNNVIPKSVPQNSVRRLQVTPKLSPSLRERQDLVSKHTNTDHMVTCKRRRLSQAKHLTAPPDRLEKDTAMRLATSFATTKKRASSSYSQNRKFRERQKTNNNQVCFYRAGPPQLRTAARAAAKTSVLESNNTTPREPSGNMAETPTKNRPKSTSHTRNLTCNMIPKSFQAARGCSVGTQLPSLHQAPLDQPGSVNLRRSPKVYWANRNNDLISVPTQNQNNQTPRSPSPPIRAHPAEYILCKRKSGAHPILHGSSSVPCLSWSVSVDTSWDVSASQVFD</sequence>
<evidence type="ECO:0000313" key="4">
    <source>
        <dbReference type="Proteomes" id="UP000762676"/>
    </source>
</evidence>
<feature type="region of interest" description="Disordered" evidence="1">
    <location>
        <begin position="370"/>
        <end position="411"/>
    </location>
</feature>
<feature type="compositionally biased region" description="Basic residues" evidence="1">
    <location>
        <begin position="652"/>
        <end position="668"/>
    </location>
</feature>
<feature type="region of interest" description="Disordered" evidence="1">
    <location>
        <begin position="948"/>
        <end position="1012"/>
    </location>
</feature>
<evidence type="ECO:0000256" key="2">
    <source>
        <dbReference type="SAM" id="SignalP"/>
    </source>
</evidence>
<feature type="compositionally biased region" description="Basic and acidic residues" evidence="1">
    <location>
        <begin position="171"/>
        <end position="183"/>
    </location>
</feature>